<keyword evidence="3" id="KW-1185">Reference proteome</keyword>
<proteinExistence type="predicted"/>
<gene>
    <name evidence="2" type="ORF">CSSPTR1EN2_LOCUS16628</name>
</gene>
<feature type="region of interest" description="Disordered" evidence="1">
    <location>
        <begin position="1"/>
        <end position="41"/>
    </location>
</feature>
<protein>
    <recommendedName>
        <fullName evidence="4">NADH-plastoquinone oxidoreductase subunit K</fullName>
    </recommendedName>
</protein>
<evidence type="ECO:0000313" key="2">
    <source>
        <dbReference type="EMBL" id="CAK9223030.1"/>
    </source>
</evidence>
<feature type="compositionally biased region" description="Basic and acidic residues" evidence="1">
    <location>
        <begin position="1"/>
        <end position="15"/>
    </location>
</feature>
<dbReference type="EMBL" id="OZ019896">
    <property type="protein sequence ID" value="CAK9223030.1"/>
    <property type="molecule type" value="Genomic_DNA"/>
</dbReference>
<dbReference type="Proteomes" id="UP001497512">
    <property type="component" value="Chromosome 4"/>
</dbReference>
<evidence type="ECO:0008006" key="4">
    <source>
        <dbReference type="Google" id="ProtNLM"/>
    </source>
</evidence>
<sequence>MRYDDLQRTSRDRQDKKHKLIQQPKNTNNGEPIDLRRNPEPKVQQKICLRGALDYCEMGLRKELAMSHQQERTPKPRCRK</sequence>
<reference evidence="2" key="1">
    <citation type="submission" date="2024-02" db="EMBL/GenBank/DDBJ databases">
        <authorList>
            <consortium name="ELIXIR-Norway"/>
            <consortium name="Elixir Norway"/>
        </authorList>
    </citation>
    <scope>NUCLEOTIDE SEQUENCE</scope>
</reference>
<name>A0ABP0UJG1_9BRYO</name>
<evidence type="ECO:0000313" key="3">
    <source>
        <dbReference type="Proteomes" id="UP001497512"/>
    </source>
</evidence>
<accession>A0ABP0UJG1</accession>
<evidence type="ECO:0000256" key="1">
    <source>
        <dbReference type="SAM" id="MobiDB-lite"/>
    </source>
</evidence>
<organism evidence="2 3">
    <name type="scientific">Sphagnum troendelagicum</name>
    <dbReference type="NCBI Taxonomy" id="128251"/>
    <lineage>
        <taxon>Eukaryota</taxon>
        <taxon>Viridiplantae</taxon>
        <taxon>Streptophyta</taxon>
        <taxon>Embryophyta</taxon>
        <taxon>Bryophyta</taxon>
        <taxon>Sphagnophytina</taxon>
        <taxon>Sphagnopsida</taxon>
        <taxon>Sphagnales</taxon>
        <taxon>Sphagnaceae</taxon>
        <taxon>Sphagnum</taxon>
    </lineage>
</organism>